<gene>
    <name evidence="1" type="ORF">A3G58_00580</name>
</gene>
<protein>
    <submittedName>
        <fullName evidence="1">Uncharacterized protein</fullName>
    </submittedName>
</protein>
<accession>A0A1G1ZDH8</accession>
<dbReference type="AlphaFoldDB" id="A0A1G1ZDH8"/>
<evidence type="ECO:0000313" key="1">
    <source>
        <dbReference type="EMBL" id="OGY62653.1"/>
    </source>
</evidence>
<organism evidence="1 2">
    <name type="scientific">Candidatus Colwellbacteria bacterium RIFCSPLOWO2_12_FULL_46_17</name>
    <dbReference type="NCBI Taxonomy" id="1797695"/>
    <lineage>
        <taxon>Bacteria</taxon>
        <taxon>Candidatus Colwelliibacteriota</taxon>
    </lineage>
</organism>
<sequence>MEIREFDRNTDLVALDIFWSSSGIVSGVGLKSPREIDDHSWEIAGGKKPSEPGMDLVVVVESEVVALGWVGFVPRMPFRPQVVMYGLGVRRECRDDSAFVAQVVEEILSFVRRLRYGTDDPDA</sequence>
<dbReference type="EMBL" id="MHJD01000005">
    <property type="protein sequence ID" value="OGY62653.1"/>
    <property type="molecule type" value="Genomic_DNA"/>
</dbReference>
<dbReference type="Proteomes" id="UP000177801">
    <property type="component" value="Unassembled WGS sequence"/>
</dbReference>
<comment type="caution">
    <text evidence="1">The sequence shown here is derived from an EMBL/GenBank/DDBJ whole genome shotgun (WGS) entry which is preliminary data.</text>
</comment>
<evidence type="ECO:0000313" key="2">
    <source>
        <dbReference type="Proteomes" id="UP000177801"/>
    </source>
</evidence>
<reference evidence="1 2" key="1">
    <citation type="journal article" date="2016" name="Nat. Commun.">
        <title>Thousands of microbial genomes shed light on interconnected biogeochemical processes in an aquifer system.</title>
        <authorList>
            <person name="Anantharaman K."/>
            <person name="Brown C.T."/>
            <person name="Hug L.A."/>
            <person name="Sharon I."/>
            <person name="Castelle C.J."/>
            <person name="Probst A.J."/>
            <person name="Thomas B.C."/>
            <person name="Singh A."/>
            <person name="Wilkins M.J."/>
            <person name="Karaoz U."/>
            <person name="Brodie E.L."/>
            <person name="Williams K.H."/>
            <person name="Hubbard S.S."/>
            <person name="Banfield J.F."/>
        </authorList>
    </citation>
    <scope>NUCLEOTIDE SEQUENCE [LARGE SCALE GENOMIC DNA]</scope>
</reference>
<proteinExistence type="predicted"/>
<name>A0A1G1ZDH8_9BACT</name>